<reference evidence="9 10" key="2">
    <citation type="submission" date="2019-05" db="EMBL/GenBank/DDBJ databases">
        <title>Genome evolution of the obligate endosymbiont Buchnera aphidicola.</title>
        <authorList>
            <person name="Moran N.A."/>
        </authorList>
    </citation>
    <scope>NUCLEOTIDE SEQUENCE [LARGE SCALE GENOMIC DNA]</scope>
    <source>
        <strain evidence="9 10">Lps</strain>
    </source>
</reference>
<dbReference type="NCBIfam" id="TIGR03170">
    <property type="entry name" value="flgA_cterm"/>
    <property type="match status" value="1"/>
</dbReference>
<proteinExistence type="inferred from homology"/>
<evidence type="ECO:0000256" key="3">
    <source>
        <dbReference type="ARBA" id="ARBA00014754"/>
    </source>
</evidence>
<comment type="similarity">
    <text evidence="2 7">Belongs to the FlgA family.</text>
</comment>
<accession>A0A4D6Y7I1</accession>
<comment type="subcellular location">
    <subcellularLocation>
        <location evidence="1 7">Periplasm</location>
    </subcellularLocation>
</comment>
<keyword evidence="9" id="KW-0966">Cell projection</keyword>
<dbReference type="AlphaFoldDB" id="A0A4D6Y7I1"/>
<dbReference type="Proteomes" id="UP000298564">
    <property type="component" value="Chromosome"/>
</dbReference>
<reference evidence="9 10" key="1">
    <citation type="submission" date="2018-12" db="EMBL/GenBank/DDBJ databases">
        <authorList>
            <person name="Chong R.A."/>
        </authorList>
    </citation>
    <scope>NUCLEOTIDE SEQUENCE [LARGE SCALE GENOMIC DNA]</scope>
    <source>
        <strain evidence="9 10">Lps</strain>
    </source>
</reference>
<keyword evidence="4" id="KW-0732">Signal</keyword>
<evidence type="ECO:0000313" key="9">
    <source>
        <dbReference type="EMBL" id="QCI22198.1"/>
    </source>
</evidence>
<dbReference type="GO" id="GO:0044780">
    <property type="term" value="P:bacterial-type flagellum assembly"/>
    <property type="evidence" value="ECO:0007669"/>
    <property type="project" value="InterPro"/>
</dbReference>
<keyword evidence="9" id="KW-0969">Cilium</keyword>
<evidence type="ECO:0000259" key="8">
    <source>
        <dbReference type="SMART" id="SM00858"/>
    </source>
</evidence>
<comment type="function">
    <text evidence="6 7">Involved in the assembly process of the P-ring formation. It may associate with FlgF on the rod constituting a structure essential for the P-ring assembly or may act as a modulator protein for the P-ring assembly.</text>
</comment>
<protein>
    <recommendedName>
        <fullName evidence="3 7">Flagella basal body P-ring formation protein FlgA</fullName>
    </recommendedName>
</protein>
<dbReference type="Gene3D" id="2.30.30.760">
    <property type="match status" value="1"/>
</dbReference>
<dbReference type="GO" id="GO:0042597">
    <property type="term" value="C:periplasmic space"/>
    <property type="evidence" value="ECO:0007669"/>
    <property type="project" value="UniProtKB-SubCell"/>
</dbReference>
<keyword evidence="5 7" id="KW-0574">Periplasm</keyword>
<feature type="domain" description="SAF" evidence="8">
    <location>
        <begin position="91"/>
        <end position="153"/>
    </location>
</feature>
<evidence type="ECO:0000256" key="6">
    <source>
        <dbReference type="ARBA" id="ARBA00025643"/>
    </source>
</evidence>
<dbReference type="Gene3D" id="3.90.1210.10">
    <property type="entry name" value="Antifreeze-like/N-acetylneuraminic acid synthase C-terminal domain"/>
    <property type="match status" value="1"/>
</dbReference>
<keyword evidence="9" id="KW-0282">Flagellum</keyword>
<dbReference type="InterPro" id="IPR039246">
    <property type="entry name" value="Flagellar_FlgA"/>
</dbReference>
<evidence type="ECO:0000256" key="1">
    <source>
        <dbReference type="ARBA" id="ARBA00004418"/>
    </source>
</evidence>
<dbReference type="PANTHER" id="PTHR36307:SF1">
    <property type="entry name" value="FLAGELLA BASAL BODY P-RING FORMATION PROTEIN FLGA"/>
    <property type="match status" value="1"/>
</dbReference>
<organism evidence="9 10">
    <name type="scientific">Buchnera aphidicola</name>
    <name type="common">Lipaphis pseudobrassicae</name>
    <dbReference type="NCBI Taxonomy" id="1258543"/>
    <lineage>
        <taxon>Bacteria</taxon>
        <taxon>Pseudomonadati</taxon>
        <taxon>Pseudomonadota</taxon>
        <taxon>Gammaproteobacteria</taxon>
        <taxon>Enterobacterales</taxon>
        <taxon>Erwiniaceae</taxon>
        <taxon>Buchnera</taxon>
    </lineage>
</organism>
<dbReference type="CDD" id="cd11614">
    <property type="entry name" value="SAF_CpaB_FlgA_like"/>
    <property type="match status" value="1"/>
</dbReference>
<dbReference type="InterPro" id="IPR013974">
    <property type="entry name" value="SAF"/>
</dbReference>
<evidence type="ECO:0000256" key="2">
    <source>
        <dbReference type="ARBA" id="ARBA00010474"/>
    </source>
</evidence>
<dbReference type="RefSeq" id="WP_158356038.1">
    <property type="nucleotide sequence ID" value="NZ_CP034870.1"/>
</dbReference>
<sequence>MKIIIYFFLFFFSFKVNAISLTDQLNSFFKKEFYFRKNVNIIIRTPLKKNIFCKKPYFSILNNFHYLGLTDILLVCGKTHHFLKIELQEKGEYIVANRKIPRGTKIQESDLKVLIGRLDKLPDNTYLNKKDVINKVNIRDIFPLQPITSFMTRPFWLVKFNQQITIIICSKYLTVSSQAKSLSNGAENDNVRVKTKTGKIITGIVNKMGQVVISI</sequence>
<dbReference type="SMART" id="SM00858">
    <property type="entry name" value="SAF"/>
    <property type="match status" value="1"/>
</dbReference>
<keyword evidence="7" id="KW-1005">Bacterial flagellum biogenesis</keyword>
<evidence type="ECO:0000256" key="5">
    <source>
        <dbReference type="ARBA" id="ARBA00022764"/>
    </source>
</evidence>
<dbReference type="InterPro" id="IPR017585">
    <property type="entry name" value="SAF_FlgA"/>
</dbReference>
<dbReference type="OrthoDB" id="7065435at2"/>
<evidence type="ECO:0000313" key="10">
    <source>
        <dbReference type="Proteomes" id="UP000298564"/>
    </source>
</evidence>
<name>A0A4D6Y7I1_9GAMM</name>
<evidence type="ECO:0000256" key="7">
    <source>
        <dbReference type="RuleBase" id="RU362063"/>
    </source>
</evidence>
<dbReference type="Pfam" id="PF13144">
    <property type="entry name" value="ChapFlgA"/>
    <property type="match status" value="1"/>
</dbReference>
<evidence type="ECO:0000256" key="4">
    <source>
        <dbReference type="ARBA" id="ARBA00022729"/>
    </source>
</evidence>
<gene>
    <name evidence="9" type="primary">flgA</name>
    <name evidence="9" type="ORF">D9V70_01725</name>
</gene>
<dbReference type="EMBL" id="CP034870">
    <property type="protein sequence ID" value="QCI22198.1"/>
    <property type="molecule type" value="Genomic_DNA"/>
</dbReference>
<dbReference type="PANTHER" id="PTHR36307">
    <property type="entry name" value="FLAGELLA BASAL BODY P-RING FORMATION PROTEIN FLGA"/>
    <property type="match status" value="1"/>
</dbReference>